<feature type="compositionally biased region" description="Low complexity" evidence="1">
    <location>
        <begin position="52"/>
        <end position="69"/>
    </location>
</feature>
<feature type="region of interest" description="Disordered" evidence="1">
    <location>
        <begin position="125"/>
        <end position="153"/>
    </location>
</feature>
<keyword evidence="3" id="KW-0732">Signal</keyword>
<dbReference type="OMA" id="RTEYHRM"/>
<dbReference type="InterPro" id="IPR044804">
    <property type="entry name" value="Ribosomal_eL20z-like"/>
</dbReference>
<organism evidence="4 5">
    <name type="scientific">Prunus dulcis</name>
    <name type="common">Almond</name>
    <name type="synonym">Amygdalus dulcis</name>
    <dbReference type="NCBI Taxonomy" id="3755"/>
    <lineage>
        <taxon>Eukaryota</taxon>
        <taxon>Viridiplantae</taxon>
        <taxon>Streptophyta</taxon>
        <taxon>Embryophyta</taxon>
        <taxon>Tracheophyta</taxon>
        <taxon>Spermatophyta</taxon>
        <taxon>Magnoliopsida</taxon>
        <taxon>eudicotyledons</taxon>
        <taxon>Gunneridae</taxon>
        <taxon>Pentapetalae</taxon>
        <taxon>rosids</taxon>
        <taxon>fabids</taxon>
        <taxon>Rosales</taxon>
        <taxon>Rosaceae</taxon>
        <taxon>Amygdaloideae</taxon>
        <taxon>Amygdaleae</taxon>
        <taxon>Prunus</taxon>
    </lineage>
</organism>
<dbReference type="Proteomes" id="UP000327085">
    <property type="component" value="Chromosome 4"/>
</dbReference>
<dbReference type="PANTHER" id="PTHR46631">
    <property type="entry name" value="60S RIBOSOMAL PROTEIN L18A-LIKE"/>
    <property type="match status" value="1"/>
</dbReference>
<name>A0A5E4FU79_PRUDU</name>
<evidence type="ECO:0000313" key="5">
    <source>
        <dbReference type="Proteomes" id="UP000327085"/>
    </source>
</evidence>
<feature type="transmembrane region" description="Helical" evidence="2">
    <location>
        <begin position="218"/>
        <end position="237"/>
    </location>
</feature>
<keyword evidence="2" id="KW-1133">Transmembrane helix</keyword>
<dbReference type="Gramene" id="VVA31091">
    <property type="protein sequence ID" value="VVA31091"/>
    <property type="gene ID" value="Prudul26B023945"/>
</dbReference>
<feature type="compositionally biased region" description="Basic residues" evidence="1">
    <location>
        <begin position="142"/>
        <end position="153"/>
    </location>
</feature>
<feature type="region of interest" description="Disordered" evidence="1">
    <location>
        <begin position="22"/>
        <end position="92"/>
    </location>
</feature>
<accession>A0A5E4FU79</accession>
<proteinExistence type="predicted"/>
<reference evidence="5" key="1">
    <citation type="journal article" date="2020" name="Plant J.">
        <title>Transposons played a major role in the diversification between the closely related almond and peach genomes: results from the almond genome sequence.</title>
        <authorList>
            <person name="Alioto T."/>
            <person name="Alexiou K.G."/>
            <person name="Bardil A."/>
            <person name="Barteri F."/>
            <person name="Castanera R."/>
            <person name="Cruz F."/>
            <person name="Dhingra A."/>
            <person name="Duval H."/>
            <person name="Fernandez I Marti A."/>
            <person name="Frias L."/>
            <person name="Galan B."/>
            <person name="Garcia J.L."/>
            <person name="Howad W."/>
            <person name="Gomez-Garrido J."/>
            <person name="Gut M."/>
            <person name="Julca I."/>
            <person name="Morata J."/>
            <person name="Puigdomenech P."/>
            <person name="Ribeca P."/>
            <person name="Rubio Cabetas M.J."/>
            <person name="Vlasova A."/>
            <person name="Wirthensohn M."/>
            <person name="Garcia-Mas J."/>
            <person name="Gabaldon T."/>
            <person name="Casacuberta J.M."/>
            <person name="Arus P."/>
        </authorList>
    </citation>
    <scope>NUCLEOTIDE SEQUENCE [LARGE SCALE GENOMIC DNA]</scope>
    <source>
        <strain evidence="5">cv. Texas</strain>
    </source>
</reference>
<dbReference type="InParanoid" id="A0A5E4FU79"/>
<keyword evidence="2" id="KW-0472">Membrane</keyword>
<dbReference type="EMBL" id="CABIKO010000206">
    <property type="protein sequence ID" value="VVA31091.1"/>
    <property type="molecule type" value="Genomic_DNA"/>
</dbReference>
<gene>
    <name evidence="4" type="ORF">ALMOND_2B023945</name>
</gene>
<feature type="signal peptide" evidence="3">
    <location>
        <begin position="1"/>
        <end position="16"/>
    </location>
</feature>
<feature type="transmembrane region" description="Helical" evidence="2">
    <location>
        <begin position="182"/>
        <end position="206"/>
    </location>
</feature>
<sequence length="243" mass="26976">MATFLVHMIFIRLWVGWPKIDEPKTGKQKSKVQQNEKLPKLPGCQSRQLSQPSTKLKPLPNNLLLIENPPSSPKTQIGSKMSDDSKTRGLAGDQQSQQYYGTFQGVANYYPTVPPPPPEPVVGFPQPVPPPGSTGRPPLPPHHQHHHHHHHHHRGYQTVTGYAVVEGRPVHERRLPCCGMGIGWLLFIIGFFLGGIPWYVGTFILLCVRVDYREKPGYVACTIASILAVIAVTLGATKGARTW</sequence>
<dbReference type="AlphaFoldDB" id="A0A5E4FU79"/>
<dbReference type="PANTHER" id="PTHR46631:SF22">
    <property type="entry name" value="60S RIBOSOMAL PROTEIN L18A-LIKE PROTEIN"/>
    <property type="match status" value="1"/>
</dbReference>
<evidence type="ECO:0000313" key="4">
    <source>
        <dbReference type="EMBL" id="VVA31091.1"/>
    </source>
</evidence>
<protein>
    <submittedName>
        <fullName evidence="4">PREDICTED: 60S ribosomal</fullName>
    </submittedName>
</protein>
<feature type="chain" id="PRO_5022783091" evidence="3">
    <location>
        <begin position="17"/>
        <end position="243"/>
    </location>
</feature>
<keyword evidence="2" id="KW-0812">Transmembrane</keyword>
<evidence type="ECO:0000256" key="2">
    <source>
        <dbReference type="SAM" id="Phobius"/>
    </source>
</evidence>
<evidence type="ECO:0000256" key="3">
    <source>
        <dbReference type="SAM" id="SignalP"/>
    </source>
</evidence>
<feature type="compositionally biased region" description="Pro residues" evidence="1">
    <location>
        <begin position="125"/>
        <end position="141"/>
    </location>
</feature>
<evidence type="ECO:0000256" key="1">
    <source>
        <dbReference type="SAM" id="MobiDB-lite"/>
    </source>
</evidence>